<protein>
    <submittedName>
        <fullName evidence="1">Uncharacterized protein</fullName>
    </submittedName>
</protein>
<dbReference type="EMBL" id="CM042047">
    <property type="protein sequence ID" value="KAI3771631.1"/>
    <property type="molecule type" value="Genomic_DNA"/>
</dbReference>
<reference evidence="2" key="1">
    <citation type="journal article" date="2022" name="Mol. Ecol. Resour.">
        <title>The genomes of chicory, endive, great burdock and yacon provide insights into Asteraceae palaeo-polyploidization history and plant inulin production.</title>
        <authorList>
            <person name="Fan W."/>
            <person name="Wang S."/>
            <person name="Wang H."/>
            <person name="Wang A."/>
            <person name="Jiang F."/>
            <person name="Liu H."/>
            <person name="Zhao H."/>
            <person name="Xu D."/>
            <person name="Zhang Y."/>
        </authorList>
    </citation>
    <scope>NUCLEOTIDE SEQUENCE [LARGE SCALE GENOMIC DNA]</scope>
    <source>
        <strain evidence="2">cv. Niubang</strain>
    </source>
</reference>
<accession>A0ACB9FLB9</accession>
<dbReference type="Proteomes" id="UP001055879">
    <property type="component" value="Linkage Group LG01"/>
</dbReference>
<evidence type="ECO:0000313" key="1">
    <source>
        <dbReference type="EMBL" id="KAI3771631.1"/>
    </source>
</evidence>
<reference evidence="1 2" key="2">
    <citation type="journal article" date="2022" name="Mol. Ecol. Resour.">
        <title>The genomes of chicory, endive, great burdock and yacon provide insights into Asteraceae paleo-polyploidization history and plant inulin production.</title>
        <authorList>
            <person name="Fan W."/>
            <person name="Wang S."/>
            <person name="Wang H."/>
            <person name="Wang A."/>
            <person name="Jiang F."/>
            <person name="Liu H."/>
            <person name="Zhao H."/>
            <person name="Xu D."/>
            <person name="Zhang Y."/>
        </authorList>
    </citation>
    <scope>NUCLEOTIDE SEQUENCE [LARGE SCALE GENOMIC DNA]</scope>
    <source>
        <strain evidence="2">cv. Niubang</strain>
    </source>
</reference>
<evidence type="ECO:0000313" key="2">
    <source>
        <dbReference type="Proteomes" id="UP001055879"/>
    </source>
</evidence>
<organism evidence="1 2">
    <name type="scientific">Arctium lappa</name>
    <name type="common">Greater burdock</name>
    <name type="synonym">Lappa major</name>
    <dbReference type="NCBI Taxonomy" id="4217"/>
    <lineage>
        <taxon>Eukaryota</taxon>
        <taxon>Viridiplantae</taxon>
        <taxon>Streptophyta</taxon>
        <taxon>Embryophyta</taxon>
        <taxon>Tracheophyta</taxon>
        <taxon>Spermatophyta</taxon>
        <taxon>Magnoliopsida</taxon>
        <taxon>eudicotyledons</taxon>
        <taxon>Gunneridae</taxon>
        <taxon>Pentapetalae</taxon>
        <taxon>asterids</taxon>
        <taxon>campanulids</taxon>
        <taxon>Asterales</taxon>
        <taxon>Asteraceae</taxon>
        <taxon>Carduoideae</taxon>
        <taxon>Cardueae</taxon>
        <taxon>Arctiinae</taxon>
        <taxon>Arctium</taxon>
    </lineage>
</organism>
<comment type="caution">
    <text evidence="1">The sequence shown here is derived from an EMBL/GenBank/DDBJ whole genome shotgun (WGS) entry which is preliminary data.</text>
</comment>
<proteinExistence type="predicted"/>
<name>A0ACB9FLB9_ARCLA</name>
<sequence length="98" mass="11014">MHPLPRKSIHYLDADSCSRGLIPGFQVKELNRYDYSGYGVSTGEKFCNRLRKTKSVGEGQMQKTVNRGKDPESVQEGQKVVDRGKERSRGTKAEIVVV</sequence>
<gene>
    <name evidence="1" type="ORF">L6452_02797</name>
</gene>
<keyword evidence="2" id="KW-1185">Reference proteome</keyword>